<protein>
    <submittedName>
        <fullName evidence="5">ATP-binding protein</fullName>
    </submittedName>
</protein>
<dbReference type="InterPro" id="IPR002611">
    <property type="entry name" value="IstB_ATP-bd"/>
</dbReference>
<dbReference type="InterPro" id="IPR028350">
    <property type="entry name" value="DNAC/IstB-like"/>
</dbReference>
<gene>
    <name evidence="5" type="ORF">G3M99_11940</name>
</gene>
<dbReference type="Gene3D" id="3.40.50.300">
    <property type="entry name" value="P-loop containing nucleotide triphosphate hydrolases"/>
    <property type="match status" value="1"/>
</dbReference>
<organism evidence="5 6">
    <name type="scientific">Clostridium senegalense</name>
    <dbReference type="NCBI Taxonomy" id="1465809"/>
    <lineage>
        <taxon>Bacteria</taxon>
        <taxon>Bacillati</taxon>
        <taxon>Bacillota</taxon>
        <taxon>Clostridia</taxon>
        <taxon>Eubacteriales</taxon>
        <taxon>Clostridiaceae</taxon>
        <taxon>Clostridium</taxon>
    </lineage>
</organism>
<accession>A0A6M0H490</accession>
<dbReference type="RefSeq" id="WP_199870319.1">
    <property type="nucleotide sequence ID" value="NZ_JAAGPU010000022.1"/>
</dbReference>
<keyword evidence="2" id="KW-0547">Nucleotide-binding</keyword>
<evidence type="ECO:0000313" key="5">
    <source>
        <dbReference type="EMBL" id="NEU05550.1"/>
    </source>
</evidence>
<proteinExistence type="inferred from homology"/>
<dbReference type="GO" id="GO:0005524">
    <property type="term" value="F:ATP binding"/>
    <property type="evidence" value="ECO:0007669"/>
    <property type="project" value="UniProtKB-KW"/>
</dbReference>
<dbReference type="InterPro" id="IPR047661">
    <property type="entry name" value="IstB"/>
</dbReference>
<dbReference type="AlphaFoldDB" id="A0A6M0H490"/>
<dbReference type="InterPro" id="IPR003593">
    <property type="entry name" value="AAA+_ATPase"/>
</dbReference>
<dbReference type="SMART" id="SM00382">
    <property type="entry name" value="AAA"/>
    <property type="match status" value="1"/>
</dbReference>
<keyword evidence="3 5" id="KW-0067">ATP-binding</keyword>
<keyword evidence="6" id="KW-1185">Reference proteome</keyword>
<dbReference type="CDD" id="cd00009">
    <property type="entry name" value="AAA"/>
    <property type="match status" value="1"/>
</dbReference>
<dbReference type="Pfam" id="PF01695">
    <property type="entry name" value="IstB_IS21"/>
    <property type="match status" value="1"/>
</dbReference>
<evidence type="ECO:0000259" key="4">
    <source>
        <dbReference type="SMART" id="SM00382"/>
    </source>
</evidence>
<name>A0A6M0H490_9CLOT</name>
<dbReference type="PANTHER" id="PTHR30050">
    <property type="entry name" value="CHROMOSOMAL REPLICATION INITIATOR PROTEIN DNAA"/>
    <property type="match status" value="1"/>
</dbReference>
<dbReference type="PANTHER" id="PTHR30050:SF4">
    <property type="entry name" value="ATP-BINDING PROTEIN RV3427C IN INSERTION SEQUENCE-RELATED"/>
    <property type="match status" value="1"/>
</dbReference>
<dbReference type="PIRSF" id="PIRSF003073">
    <property type="entry name" value="DNAC_TnpB_IstB"/>
    <property type="match status" value="1"/>
</dbReference>
<dbReference type="NCBIfam" id="NF038214">
    <property type="entry name" value="IS21_help_AAA"/>
    <property type="match status" value="1"/>
</dbReference>
<comment type="similarity">
    <text evidence="1">Belongs to the IS21/IS1162 putative ATP-binding protein family.</text>
</comment>
<reference evidence="5 6" key="1">
    <citation type="submission" date="2020-02" db="EMBL/GenBank/DDBJ databases">
        <title>Genome assembly of a novel Clostridium senegalense strain.</title>
        <authorList>
            <person name="Gupta T.B."/>
            <person name="Jauregui R."/>
            <person name="Maclean P."/>
            <person name="Nawarathana A."/>
            <person name="Brightwell G."/>
        </authorList>
    </citation>
    <scope>NUCLEOTIDE SEQUENCE [LARGE SCALE GENOMIC DNA]</scope>
    <source>
        <strain evidence="5 6">AGRFS4</strain>
    </source>
</reference>
<dbReference type="InterPro" id="IPR027417">
    <property type="entry name" value="P-loop_NTPase"/>
</dbReference>
<sequence>MVTNSSYIQLIKNLEYLKLKQMVNHLDEVIDFSTKNNLSFVDTLIKLTSHEIDCKEANMIRSMVKVGAFPHTKEIKDFDFDFQPSVNKDQILDFASLRFLEAKENIVFLGSSGVGKTHLSTSIGIAAAKKRYSTYFIKCNDLLQQLKRANLENRLDSRLKHFSKYKLLIIDELGYLPIDKEDSKLFFQLIDMRYEKKSTILTTNINFNSWDDIFCDPIIANAILDRVLHHAHVVSINGNSYRLKDHFNLEEN</sequence>
<evidence type="ECO:0000256" key="2">
    <source>
        <dbReference type="ARBA" id="ARBA00022741"/>
    </source>
</evidence>
<evidence type="ECO:0000256" key="3">
    <source>
        <dbReference type="ARBA" id="ARBA00022840"/>
    </source>
</evidence>
<dbReference type="GO" id="GO:0006260">
    <property type="term" value="P:DNA replication"/>
    <property type="evidence" value="ECO:0007669"/>
    <property type="project" value="TreeGrafter"/>
</dbReference>
<dbReference type="EMBL" id="JAAGPU010000022">
    <property type="protein sequence ID" value="NEU05550.1"/>
    <property type="molecule type" value="Genomic_DNA"/>
</dbReference>
<comment type="caution">
    <text evidence="5">The sequence shown here is derived from an EMBL/GenBank/DDBJ whole genome shotgun (WGS) entry which is preliminary data.</text>
</comment>
<evidence type="ECO:0000313" key="6">
    <source>
        <dbReference type="Proteomes" id="UP000481872"/>
    </source>
</evidence>
<evidence type="ECO:0000256" key="1">
    <source>
        <dbReference type="ARBA" id="ARBA00008059"/>
    </source>
</evidence>
<feature type="domain" description="AAA+ ATPase" evidence="4">
    <location>
        <begin position="102"/>
        <end position="234"/>
    </location>
</feature>
<dbReference type="SUPFAM" id="SSF52540">
    <property type="entry name" value="P-loop containing nucleoside triphosphate hydrolases"/>
    <property type="match status" value="1"/>
</dbReference>
<dbReference type="Proteomes" id="UP000481872">
    <property type="component" value="Unassembled WGS sequence"/>
</dbReference>